<proteinExistence type="predicted"/>
<comment type="caution">
    <text evidence="1">The sequence shown here is derived from an EMBL/GenBank/DDBJ whole genome shotgun (WGS) entry which is preliminary data.</text>
</comment>
<sequence>MVQEMRDDTDWKENRLRSLTISECSSSISLTFLILVGQLSFGSSFSFQGWSPPPVLVALFFVSDTVAHKNDLGRIRGWVGFDRTFVAGSSLPTLHHPCRFRKRYY</sequence>
<name>A0AAV4WN72_CAEEX</name>
<evidence type="ECO:0000313" key="2">
    <source>
        <dbReference type="Proteomes" id="UP001054945"/>
    </source>
</evidence>
<keyword evidence="2" id="KW-1185">Reference proteome</keyword>
<accession>A0AAV4WN72</accession>
<gene>
    <name evidence="1" type="ORF">CEXT_227541</name>
</gene>
<evidence type="ECO:0000313" key="1">
    <source>
        <dbReference type="EMBL" id="GIY84117.1"/>
    </source>
</evidence>
<dbReference type="Proteomes" id="UP001054945">
    <property type="component" value="Unassembled WGS sequence"/>
</dbReference>
<dbReference type="EMBL" id="BPLR01016470">
    <property type="protein sequence ID" value="GIY84117.1"/>
    <property type="molecule type" value="Genomic_DNA"/>
</dbReference>
<evidence type="ECO:0008006" key="3">
    <source>
        <dbReference type="Google" id="ProtNLM"/>
    </source>
</evidence>
<reference evidence="1 2" key="1">
    <citation type="submission" date="2021-06" db="EMBL/GenBank/DDBJ databases">
        <title>Caerostris extrusa draft genome.</title>
        <authorList>
            <person name="Kono N."/>
            <person name="Arakawa K."/>
        </authorList>
    </citation>
    <scope>NUCLEOTIDE SEQUENCE [LARGE SCALE GENOMIC DNA]</scope>
</reference>
<dbReference type="AlphaFoldDB" id="A0AAV4WN72"/>
<protein>
    <recommendedName>
        <fullName evidence="3">Transmembrane protein</fullName>
    </recommendedName>
</protein>
<organism evidence="1 2">
    <name type="scientific">Caerostris extrusa</name>
    <name type="common">Bark spider</name>
    <name type="synonym">Caerostris bankana</name>
    <dbReference type="NCBI Taxonomy" id="172846"/>
    <lineage>
        <taxon>Eukaryota</taxon>
        <taxon>Metazoa</taxon>
        <taxon>Ecdysozoa</taxon>
        <taxon>Arthropoda</taxon>
        <taxon>Chelicerata</taxon>
        <taxon>Arachnida</taxon>
        <taxon>Araneae</taxon>
        <taxon>Araneomorphae</taxon>
        <taxon>Entelegynae</taxon>
        <taxon>Araneoidea</taxon>
        <taxon>Araneidae</taxon>
        <taxon>Caerostris</taxon>
    </lineage>
</organism>